<dbReference type="Gene3D" id="3.90.550.10">
    <property type="entry name" value="Spore Coat Polysaccharide Biosynthesis Protein SpsA, Chain A"/>
    <property type="match status" value="1"/>
</dbReference>
<dbReference type="Pfam" id="PF00652">
    <property type="entry name" value="Ricin_B_lectin"/>
    <property type="match status" value="1"/>
</dbReference>
<comment type="cofactor">
    <cofactor evidence="1 17">
        <name>Mn(2+)</name>
        <dbReference type="ChEBI" id="CHEBI:29035"/>
    </cofactor>
</comment>
<evidence type="ECO:0000313" key="20">
    <source>
        <dbReference type="Proteomes" id="UP001059041"/>
    </source>
</evidence>
<dbReference type="SUPFAM" id="SSF53448">
    <property type="entry name" value="Nucleotide-diphospho-sugar transferases"/>
    <property type="match status" value="1"/>
</dbReference>
<evidence type="ECO:0000256" key="1">
    <source>
        <dbReference type="ARBA" id="ARBA00001936"/>
    </source>
</evidence>
<dbReference type="FunFam" id="2.80.10.50:FF:000057">
    <property type="entry name" value="Polypeptide N-acetylgalactosaminyltransferase"/>
    <property type="match status" value="1"/>
</dbReference>
<dbReference type="InterPro" id="IPR035992">
    <property type="entry name" value="Ricin_B-like_lectins"/>
</dbReference>
<evidence type="ECO:0000256" key="12">
    <source>
        <dbReference type="ARBA" id="ARBA00023034"/>
    </source>
</evidence>
<evidence type="ECO:0000313" key="19">
    <source>
        <dbReference type="EMBL" id="KAI7798461.1"/>
    </source>
</evidence>
<dbReference type="GO" id="GO:0046872">
    <property type="term" value="F:metal ion binding"/>
    <property type="evidence" value="ECO:0007669"/>
    <property type="project" value="UniProtKB-KW"/>
</dbReference>
<name>A0A9W7TKP9_TRIRA</name>
<dbReference type="GO" id="GO:0030246">
    <property type="term" value="F:carbohydrate binding"/>
    <property type="evidence" value="ECO:0007669"/>
    <property type="project" value="UniProtKB-KW"/>
</dbReference>
<dbReference type="GO" id="GO:0000139">
    <property type="term" value="C:Golgi membrane"/>
    <property type="evidence" value="ECO:0007669"/>
    <property type="project" value="UniProtKB-SubCell"/>
</dbReference>
<evidence type="ECO:0000259" key="18">
    <source>
        <dbReference type="SMART" id="SM00458"/>
    </source>
</evidence>
<comment type="caution">
    <text evidence="19">The sequence shown here is derived from an EMBL/GenBank/DDBJ whole genome shotgun (WGS) entry which is preliminary data.</text>
</comment>
<keyword evidence="6 17" id="KW-0808">Transferase</keyword>
<evidence type="ECO:0000256" key="10">
    <source>
        <dbReference type="ARBA" id="ARBA00022968"/>
    </source>
</evidence>
<comment type="subcellular location">
    <subcellularLocation>
        <location evidence="2 17">Golgi apparatus membrane</location>
        <topology evidence="2 17">Single-pass type II membrane protein</topology>
    </subcellularLocation>
</comment>
<dbReference type="InterPro" id="IPR001173">
    <property type="entry name" value="Glyco_trans_2-like"/>
</dbReference>
<keyword evidence="13 17" id="KW-0472">Membrane</keyword>
<dbReference type="GO" id="GO:0016266">
    <property type="term" value="P:protein O-linked glycosylation via N-acetyl-galactosamine"/>
    <property type="evidence" value="ECO:0007669"/>
    <property type="project" value="UniProtKB-ARBA"/>
</dbReference>
<evidence type="ECO:0000256" key="5">
    <source>
        <dbReference type="ARBA" id="ARBA00022676"/>
    </source>
</evidence>
<comment type="pathway">
    <text evidence="3 17">Protein modification; protein glycosylation.</text>
</comment>
<evidence type="ECO:0000256" key="17">
    <source>
        <dbReference type="RuleBase" id="RU361242"/>
    </source>
</evidence>
<dbReference type="PROSITE" id="PS50231">
    <property type="entry name" value="RICIN_B_LECTIN"/>
    <property type="match status" value="1"/>
</dbReference>
<dbReference type="AlphaFoldDB" id="A0A9W7TKP9"/>
<keyword evidence="9 17" id="KW-0430">Lectin</keyword>
<dbReference type="InterPro" id="IPR000772">
    <property type="entry name" value="Ricin_B_lectin"/>
</dbReference>
<evidence type="ECO:0000256" key="7">
    <source>
        <dbReference type="ARBA" id="ARBA00022692"/>
    </source>
</evidence>
<keyword evidence="11 17" id="KW-1133">Transmembrane helix</keyword>
<keyword evidence="15 17" id="KW-0464">Manganese</keyword>
<feature type="transmembrane region" description="Helical" evidence="17">
    <location>
        <begin position="12"/>
        <end position="27"/>
    </location>
</feature>
<reference evidence="19" key="1">
    <citation type="submission" date="2021-02" db="EMBL/GenBank/DDBJ databases">
        <title>Comparative genomics reveals that relaxation of natural selection precedes convergent phenotypic evolution of cavefish.</title>
        <authorList>
            <person name="Peng Z."/>
        </authorList>
    </citation>
    <scope>NUCLEOTIDE SEQUENCE</scope>
    <source>
        <tissue evidence="19">Muscle</tissue>
    </source>
</reference>
<dbReference type="EC" id="2.4.1.-" evidence="17"/>
<evidence type="ECO:0000256" key="11">
    <source>
        <dbReference type="ARBA" id="ARBA00022989"/>
    </source>
</evidence>
<evidence type="ECO:0000256" key="6">
    <source>
        <dbReference type="ARBA" id="ARBA00022679"/>
    </source>
</evidence>
<keyword evidence="14 17" id="KW-1015">Disulfide bond</keyword>
<sequence length="580" mass="66737">MAICGRRNRSKLIICVLGAFIAGYLIFPKDTQSDSGPASLREVAAEEHRNADDAFYKRPVYEKPPLDVNAMGEMGRAVKFTDLSDEEKRKEEESIKKHQINTYVSEKISLHRRLPERWNPLCRTLKYDYLNLPTTSVVIAFYNEAWSTLLRTVHSVLETSPDLLLTEVILVDDYSDRDHLKEPLENHITNLRKVRLIRARKREGLVRARLLGASIATGEVLTFLDCHCECHEGWLEPLLQRIKEEPSAVVCPVIDVIDWNTFQYLGNPGEPQIGGFDWRLVFTWHSVSENEQKRRSSSTDVIRSPTMAGGLFAVSKKYFHYLGTYDTGMEVWGGENLEFSFRIWQCGGTLEIHPCSHVGHVFPKKAPYSRSKALANSVRAAEVWMDEYKDVYYHRNPHARLEAYGDVTERRKLRMRLGCKNFKWFLDNIYPDIQVPEDRPGMFGMLKNKGMANFCFDYNPPDDHNMAGHRVILYQCHGMGQNQFFEYSTLHEIRYNTRKPAGCVVADTVSTFLTMHHCSKPQESVPDDQKFLFREDGTLYHVQTQLCVQAVDRTDTGSPGPALRPCSDSASQKWFFEERT</sequence>
<dbReference type="Pfam" id="PF00535">
    <property type="entry name" value="Glycos_transf_2"/>
    <property type="match status" value="1"/>
</dbReference>
<proteinExistence type="inferred from homology"/>
<evidence type="ECO:0000256" key="15">
    <source>
        <dbReference type="ARBA" id="ARBA00023211"/>
    </source>
</evidence>
<dbReference type="FunFam" id="3.90.550.10:FF:000021">
    <property type="entry name" value="Polypeptide N-acetylgalactosaminyltransferase"/>
    <property type="match status" value="1"/>
</dbReference>
<dbReference type="EMBL" id="JAFHDT010000016">
    <property type="protein sequence ID" value="KAI7798461.1"/>
    <property type="molecule type" value="Genomic_DNA"/>
</dbReference>
<dbReference type="Gene3D" id="2.80.10.50">
    <property type="match status" value="1"/>
</dbReference>
<evidence type="ECO:0000256" key="16">
    <source>
        <dbReference type="ARBA" id="ARBA00059994"/>
    </source>
</evidence>
<dbReference type="SUPFAM" id="SSF50370">
    <property type="entry name" value="Ricin B-like lectins"/>
    <property type="match status" value="1"/>
</dbReference>
<comment type="similarity">
    <text evidence="4 17">Belongs to the glycosyltransferase 2 family. GalNAc-T subfamily.</text>
</comment>
<evidence type="ECO:0000256" key="8">
    <source>
        <dbReference type="ARBA" id="ARBA00022723"/>
    </source>
</evidence>
<protein>
    <recommendedName>
        <fullName evidence="17">Polypeptide N-acetylgalactosaminyltransferase</fullName>
        <ecNumber evidence="17">2.4.1.-</ecNumber>
    </recommendedName>
    <alternativeName>
        <fullName evidence="17">Protein-UDP acetylgalactosaminyltransferase</fullName>
    </alternativeName>
</protein>
<dbReference type="CDD" id="cd02510">
    <property type="entry name" value="pp-GalNAc-T"/>
    <property type="match status" value="1"/>
</dbReference>
<evidence type="ECO:0000256" key="4">
    <source>
        <dbReference type="ARBA" id="ARBA00005680"/>
    </source>
</evidence>
<keyword evidence="12 17" id="KW-0333">Golgi apparatus</keyword>
<comment type="function">
    <text evidence="16">Catalyzes the initial reaction in O-linked oligosaccharide biosynthesis, the transfer of an N-acetyl-D-galactosamine residue to a serine or threonine residue on the protein receptor. Has activity toward non-glycosylated peptides such as Muc5AC, Muc1a and EA2, and no detectable activity with Muc2 and Muc7. Displays enzymatic activity toward the Gal-NAc-Muc5AC glycopeptide, but no detectable activity to mono-GalNAc-glycosylated Muc1a, Muc2, Muc7 and EA2. May play an important role in the initial step of mucin-type oligosaccharide biosynthesis in digestive organs.</text>
</comment>
<keyword evidence="5 17" id="KW-0328">Glycosyltransferase</keyword>
<dbReference type="Proteomes" id="UP001059041">
    <property type="component" value="Linkage Group LG16"/>
</dbReference>
<keyword evidence="10" id="KW-0735">Signal-anchor</keyword>
<dbReference type="PANTHER" id="PTHR11675:SF18">
    <property type="entry name" value="POLYPEPTIDE N-ACETYLGALACTOSAMINYLTRANSFERASE 12"/>
    <property type="match status" value="1"/>
</dbReference>
<feature type="domain" description="Ricin B lectin" evidence="18">
    <location>
        <begin position="439"/>
        <end position="577"/>
    </location>
</feature>
<evidence type="ECO:0000256" key="13">
    <source>
        <dbReference type="ARBA" id="ARBA00023136"/>
    </source>
</evidence>
<accession>A0A9W7TKP9</accession>
<dbReference type="InterPro" id="IPR045885">
    <property type="entry name" value="GalNAc-T"/>
</dbReference>
<dbReference type="InterPro" id="IPR029044">
    <property type="entry name" value="Nucleotide-diphossugar_trans"/>
</dbReference>
<gene>
    <name evidence="19" type="ORF">IRJ41_003089</name>
</gene>
<evidence type="ECO:0000256" key="3">
    <source>
        <dbReference type="ARBA" id="ARBA00004922"/>
    </source>
</evidence>
<evidence type="ECO:0000256" key="2">
    <source>
        <dbReference type="ARBA" id="ARBA00004323"/>
    </source>
</evidence>
<dbReference type="SMART" id="SM00458">
    <property type="entry name" value="RICIN"/>
    <property type="match status" value="1"/>
</dbReference>
<dbReference type="PANTHER" id="PTHR11675">
    <property type="entry name" value="N-ACETYLGALACTOSAMINYLTRANSFERASE"/>
    <property type="match status" value="1"/>
</dbReference>
<organism evidence="19 20">
    <name type="scientific">Triplophysa rosa</name>
    <name type="common">Cave loach</name>
    <dbReference type="NCBI Taxonomy" id="992332"/>
    <lineage>
        <taxon>Eukaryota</taxon>
        <taxon>Metazoa</taxon>
        <taxon>Chordata</taxon>
        <taxon>Craniata</taxon>
        <taxon>Vertebrata</taxon>
        <taxon>Euteleostomi</taxon>
        <taxon>Actinopterygii</taxon>
        <taxon>Neopterygii</taxon>
        <taxon>Teleostei</taxon>
        <taxon>Ostariophysi</taxon>
        <taxon>Cypriniformes</taxon>
        <taxon>Nemacheilidae</taxon>
        <taxon>Triplophysa</taxon>
    </lineage>
</organism>
<evidence type="ECO:0000256" key="14">
    <source>
        <dbReference type="ARBA" id="ARBA00023157"/>
    </source>
</evidence>
<keyword evidence="8" id="KW-0479">Metal-binding</keyword>
<keyword evidence="20" id="KW-1185">Reference proteome</keyword>
<keyword evidence="7 17" id="KW-0812">Transmembrane</keyword>
<evidence type="ECO:0000256" key="9">
    <source>
        <dbReference type="ARBA" id="ARBA00022734"/>
    </source>
</evidence>
<dbReference type="GO" id="GO:0004653">
    <property type="term" value="F:polypeptide N-acetylgalactosaminyltransferase activity"/>
    <property type="evidence" value="ECO:0007669"/>
    <property type="project" value="TreeGrafter"/>
</dbReference>
<dbReference type="OrthoDB" id="416652at2759"/>